<feature type="domain" description="Amidohydrolase-related" evidence="13">
    <location>
        <begin position="47"/>
        <end position="365"/>
    </location>
</feature>
<evidence type="ECO:0000256" key="2">
    <source>
        <dbReference type="ARBA" id="ARBA00011899"/>
    </source>
</evidence>
<feature type="binding site" evidence="11">
    <location>
        <begin position="214"/>
        <end position="215"/>
    </location>
    <ligand>
        <name>substrate</name>
    </ligand>
</feature>
<dbReference type="PIRSF" id="PIRSF038994">
    <property type="entry name" value="NagA"/>
    <property type="match status" value="1"/>
</dbReference>
<dbReference type="InterPro" id="IPR032466">
    <property type="entry name" value="Metal_Hydrolase"/>
</dbReference>
<evidence type="ECO:0000256" key="6">
    <source>
        <dbReference type="ARBA" id="ARBA00023277"/>
    </source>
</evidence>
<comment type="cofactor">
    <cofactor evidence="12">
        <name>a divalent metal cation</name>
        <dbReference type="ChEBI" id="CHEBI:60240"/>
    </cofactor>
    <text evidence="12">Binds 1 divalent metal cation per subunit.</text>
</comment>
<dbReference type="FunFam" id="3.20.20.140:FF:000004">
    <property type="entry name" value="N-acetylglucosamine-6-phosphate deacetylase"/>
    <property type="match status" value="1"/>
</dbReference>
<evidence type="ECO:0000256" key="3">
    <source>
        <dbReference type="ARBA" id="ARBA00018029"/>
    </source>
</evidence>
<comment type="similarity">
    <text evidence="1 9">Belongs to the metallo-dependent hydrolases superfamily. NagA family.</text>
</comment>
<keyword evidence="5 9" id="KW-0378">Hydrolase</keyword>
<accession>A0A1D9NZF9</accession>
<feature type="binding site" evidence="11">
    <location>
        <begin position="302"/>
        <end position="304"/>
    </location>
    <ligand>
        <name>substrate</name>
    </ligand>
</feature>
<evidence type="ECO:0000313" key="15">
    <source>
        <dbReference type="Proteomes" id="UP000179284"/>
    </source>
</evidence>
<dbReference type="RefSeq" id="WP_071175450.1">
    <property type="nucleotide sequence ID" value="NZ_CP017831.1"/>
</dbReference>
<evidence type="ECO:0000256" key="12">
    <source>
        <dbReference type="PIRSR" id="PIRSR038994-3"/>
    </source>
</evidence>
<dbReference type="Gene3D" id="3.20.20.140">
    <property type="entry name" value="Metal-dependent hydrolases"/>
    <property type="match status" value="1"/>
</dbReference>
<dbReference type="Gene3D" id="2.30.40.10">
    <property type="entry name" value="Urease, subunit C, domain 1"/>
    <property type="match status" value="1"/>
</dbReference>
<comment type="pathway">
    <text evidence="8">Amino-sugar metabolism; N-acetylneuraminate degradation; D-fructose 6-phosphate from N-acetylneuraminate: step 4/5.</text>
</comment>
<keyword evidence="4 12" id="KW-0479">Metal-binding</keyword>
<dbReference type="AlphaFoldDB" id="A0A1D9NZF9"/>
<dbReference type="Pfam" id="PF01979">
    <property type="entry name" value="Amidohydro_1"/>
    <property type="match status" value="1"/>
</dbReference>
<feature type="active site" description="Proton donor/acceptor" evidence="10">
    <location>
        <position position="269"/>
    </location>
</feature>
<proteinExistence type="inferred from homology"/>
<feature type="binding site" evidence="12">
    <location>
        <position position="125"/>
    </location>
    <ligand>
        <name>Zn(2+)</name>
        <dbReference type="ChEBI" id="CHEBI:29105"/>
    </ligand>
</feature>
<feature type="binding site" evidence="12">
    <location>
        <position position="211"/>
    </location>
    <ligand>
        <name>Zn(2+)</name>
        <dbReference type="ChEBI" id="CHEBI:29105"/>
    </ligand>
</feature>
<evidence type="ECO:0000256" key="7">
    <source>
        <dbReference type="ARBA" id="ARBA00047647"/>
    </source>
</evidence>
<keyword evidence="15" id="KW-1185">Reference proteome</keyword>
<dbReference type="EMBL" id="CP017831">
    <property type="protein sequence ID" value="AOZ95700.1"/>
    <property type="molecule type" value="Genomic_DNA"/>
</dbReference>
<evidence type="ECO:0000256" key="4">
    <source>
        <dbReference type="ARBA" id="ARBA00022723"/>
    </source>
</evidence>
<feature type="binding site" evidence="11">
    <location>
        <position position="136"/>
    </location>
    <ligand>
        <name>substrate</name>
    </ligand>
</feature>
<feature type="binding site" evidence="11">
    <location>
        <position position="222"/>
    </location>
    <ligand>
        <name>substrate</name>
    </ligand>
</feature>
<dbReference type="GO" id="GO:0008448">
    <property type="term" value="F:N-acetylglucosamine-6-phosphate deacetylase activity"/>
    <property type="evidence" value="ECO:0007669"/>
    <property type="project" value="UniProtKB-EC"/>
</dbReference>
<dbReference type="GO" id="GO:0006046">
    <property type="term" value="P:N-acetylglucosamine catabolic process"/>
    <property type="evidence" value="ECO:0007669"/>
    <property type="project" value="TreeGrafter"/>
</dbReference>
<evidence type="ECO:0000313" key="14">
    <source>
        <dbReference type="EMBL" id="AOZ95700.1"/>
    </source>
</evidence>
<evidence type="ECO:0000256" key="1">
    <source>
        <dbReference type="ARBA" id="ARBA00010716"/>
    </source>
</evidence>
<dbReference type="EC" id="3.5.1.25" evidence="2"/>
<dbReference type="PANTHER" id="PTHR11113:SF14">
    <property type="entry name" value="N-ACETYLGLUCOSAMINE-6-PHOSPHATE DEACETYLASE"/>
    <property type="match status" value="1"/>
</dbReference>
<keyword evidence="6 9" id="KW-0119">Carbohydrate metabolism</keyword>
<dbReference type="SUPFAM" id="SSF51556">
    <property type="entry name" value="Metallo-dependent hydrolases"/>
    <property type="match status" value="1"/>
</dbReference>
<name>A0A1D9NZF9_9FIRM</name>
<feature type="binding site" evidence="12">
    <location>
        <position position="190"/>
    </location>
    <ligand>
        <name>Zn(2+)</name>
        <dbReference type="ChEBI" id="CHEBI:29105"/>
    </ligand>
</feature>
<dbReference type="CDD" id="cd00854">
    <property type="entry name" value="NagA"/>
    <property type="match status" value="1"/>
</dbReference>
<dbReference type="InterPro" id="IPR011059">
    <property type="entry name" value="Metal-dep_hydrolase_composite"/>
</dbReference>
<evidence type="ECO:0000256" key="10">
    <source>
        <dbReference type="PIRSR" id="PIRSR038994-1"/>
    </source>
</evidence>
<feature type="binding site" evidence="11">
    <location>
        <position position="246"/>
    </location>
    <ligand>
        <name>substrate</name>
    </ligand>
</feature>
<comment type="catalytic activity">
    <reaction evidence="7">
        <text>N-acetyl-D-glucosamine 6-phosphate + H2O = D-glucosamine 6-phosphate + acetate</text>
        <dbReference type="Rhea" id="RHEA:22936"/>
        <dbReference type="ChEBI" id="CHEBI:15377"/>
        <dbReference type="ChEBI" id="CHEBI:30089"/>
        <dbReference type="ChEBI" id="CHEBI:57513"/>
        <dbReference type="ChEBI" id="CHEBI:58725"/>
        <dbReference type="EC" id="3.5.1.25"/>
    </reaction>
</comment>
<dbReference type="KEGG" id="bhu:bhn_I0666"/>
<evidence type="ECO:0000256" key="5">
    <source>
        <dbReference type="ARBA" id="ARBA00022801"/>
    </source>
</evidence>
<evidence type="ECO:0000256" key="8">
    <source>
        <dbReference type="ARBA" id="ARBA00060590"/>
    </source>
</evidence>
<evidence type="ECO:0000256" key="11">
    <source>
        <dbReference type="PIRSR" id="PIRSR038994-2"/>
    </source>
</evidence>
<evidence type="ECO:0000256" key="9">
    <source>
        <dbReference type="PIRNR" id="PIRNR038994"/>
    </source>
</evidence>
<organism evidence="14 15">
    <name type="scientific">Butyrivibrio hungatei</name>
    <dbReference type="NCBI Taxonomy" id="185008"/>
    <lineage>
        <taxon>Bacteria</taxon>
        <taxon>Bacillati</taxon>
        <taxon>Bacillota</taxon>
        <taxon>Clostridia</taxon>
        <taxon>Lachnospirales</taxon>
        <taxon>Lachnospiraceae</taxon>
        <taxon>Butyrivibrio</taxon>
    </lineage>
</organism>
<dbReference type="InterPro" id="IPR003764">
    <property type="entry name" value="GlcNAc_6-P_deAcase"/>
</dbReference>
<dbReference type="GO" id="GO:0046872">
    <property type="term" value="F:metal ion binding"/>
    <property type="evidence" value="ECO:0007669"/>
    <property type="project" value="UniProtKB-KW"/>
</dbReference>
<dbReference type="NCBIfam" id="TIGR00221">
    <property type="entry name" value="nagA"/>
    <property type="match status" value="1"/>
</dbReference>
<sequence>MVVKNGLVFVENLGFQKKNVEIKDGLFTRIVDEDISGDEVIDASGCYVIPGLVDVHLHAAVGHDFCDEDDKGLSEILKYELKSGITSLCPTSMTFPEDKLSGVFETIACHKGADDEADIIGINMEGPFIAEKKKGAQKADYIRNPDVDMFLRLQDKAKGLIKLCDIAPENPGGMEFIKALKDKVVISIAHTDADYETAMEAFKNGAWHVTHLYNAMNGFTHRAPGVVGAVSDCDGVYAELICDGVHINPASVRATFKMLGDDRIVLISDSMMAAGLEDGQYELGGQEVFVHGNKATLADGTIAGSVTNLMNCMKTLVKEMDIPLESAVKCATINPARSIGVEDKVGSIEAGKKGDLVILDKDLEIVRVIKS</sequence>
<dbReference type="SUPFAM" id="SSF51338">
    <property type="entry name" value="Composite domain of metallo-dependent hydrolases"/>
    <property type="match status" value="1"/>
</dbReference>
<dbReference type="Proteomes" id="UP000179284">
    <property type="component" value="Chromosome I"/>
</dbReference>
<reference evidence="15" key="1">
    <citation type="submission" date="2016-10" db="EMBL/GenBank/DDBJ databases">
        <title>The complete genome sequence of the rumen bacterium Butyrivibrio hungatei MB2003.</title>
        <authorList>
            <person name="Palevich N."/>
            <person name="Kelly W.J."/>
            <person name="Leahy S.C."/>
            <person name="Altermann E."/>
            <person name="Rakonjac J."/>
            <person name="Attwood G.T."/>
        </authorList>
    </citation>
    <scope>NUCLEOTIDE SEQUENCE [LARGE SCALE GENOMIC DNA]</scope>
    <source>
        <strain evidence="15">MB2003</strain>
    </source>
</reference>
<dbReference type="OrthoDB" id="9776488at2"/>
<dbReference type="InterPro" id="IPR006680">
    <property type="entry name" value="Amidohydro-rel"/>
</dbReference>
<gene>
    <name evidence="14" type="ORF">bhn_I0666</name>
</gene>
<evidence type="ECO:0000259" key="13">
    <source>
        <dbReference type="Pfam" id="PF01979"/>
    </source>
</evidence>
<dbReference type="PANTHER" id="PTHR11113">
    <property type="entry name" value="N-ACETYLGLUCOSAMINE-6-PHOSPHATE DEACETYLASE"/>
    <property type="match status" value="1"/>
</dbReference>
<protein>
    <recommendedName>
        <fullName evidence="3">N-acetylglucosamine-6-phosphate deacetylase</fullName>
        <ecNumber evidence="2">3.5.1.25</ecNumber>
    </recommendedName>
</protein>